<evidence type="ECO:0000256" key="4">
    <source>
        <dbReference type="ARBA" id="ARBA00023163"/>
    </source>
</evidence>
<evidence type="ECO:0000256" key="5">
    <source>
        <dbReference type="ARBA" id="ARBA00023242"/>
    </source>
</evidence>
<keyword evidence="4 6" id="KW-0804">Transcription</keyword>
<dbReference type="OrthoDB" id="337270at2759"/>
<reference evidence="7 8" key="1">
    <citation type="journal article" date="2018" name="MBio">
        <title>Comparative Genomics Reveals the Core Gene Toolbox for the Fungus-Insect Symbiosis.</title>
        <authorList>
            <person name="Wang Y."/>
            <person name="Stata M."/>
            <person name="Wang W."/>
            <person name="Stajich J.E."/>
            <person name="White M.M."/>
            <person name="Moncalvo J.M."/>
        </authorList>
    </citation>
    <scope>NUCLEOTIDE SEQUENCE [LARGE SCALE GENOMIC DNA]</scope>
    <source>
        <strain evidence="7 8">SC-DP-2</strain>
    </source>
</reference>
<comment type="subunit">
    <text evidence="6">Component of the Mediator complex.</text>
</comment>
<dbReference type="EMBL" id="MBFS01000325">
    <property type="protein sequence ID" value="PVV02819.1"/>
    <property type="molecule type" value="Genomic_DNA"/>
</dbReference>
<evidence type="ECO:0000256" key="3">
    <source>
        <dbReference type="ARBA" id="ARBA00023015"/>
    </source>
</evidence>
<evidence type="ECO:0000256" key="6">
    <source>
        <dbReference type="RuleBase" id="RU364146"/>
    </source>
</evidence>
<evidence type="ECO:0000313" key="8">
    <source>
        <dbReference type="Proteomes" id="UP000245609"/>
    </source>
</evidence>
<keyword evidence="5 6" id="KW-0539">Nucleus</keyword>
<evidence type="ECO:0000313" key="7">
    <source>
        <dbReference type="EMBL" id="PVV02819.1"/>
    </source>
</evidence>
<keyword evidence="6" id="KW-0010">Activator</keyword>
<dbReference type="Pfam" id="PF09748">
    <property type="entry name" value="Med10"/>
    <property type="match status" value="1"/>
</dbReference>
<dbReference type="AlphaFoldDB" id="A0A2T9ZE09"/>
<name>A0A2T9ZE09_9FUNG</name>
<comment type="similarity">
    <text evidence="2 6">Belongs to the Mediator complex subunit 10 family.</text>
</comment>
<evidence type="ECO:0000256" key="1">
    <source>
        <dbReference type="ARBA" id="ARBA00004123"/>
    </source>
</evidence>
<dbReference type="InterPro" id="IPR019145">
    <property type="entry name" value="Mediator_Med10"/>
</dbReference>
<gene>
    <name evidence="6" type="primary">MED10</name>
    <name evidence="7" type="ORF">BB560_002719</name>
</gene>
<protein>
    <recommendedName>
        <fullName evidence="6">Mediator of RNA polymerase II transcription subunit 10</fullName>
    </recommendedName>
    <alternativeName>
        <fullName evidence="6">Mediator complex subunit 10</fullName>
    </alternativeName>
</protein>
<evidence type="ECO:0000256" key="2">
    <source>
        <dbReference type="ARBA" id="ARBA00005389"/>
    </source>
</evidence>
<dbReference type="Proteomes" id="UP000245609">
    <property type="component" value="Unassembled WGS sequence"/>
</dbReference>
<sequence>MSEDKNNHQLQVLENALLETNQKLLEIGATVYDYQPESEIMLNERLNKILGDYKEIYKLKDSLNYKIPVQVLDCIEEDINPDQFSKDFLERTAAENQFTNGKLSAFGDFYESLNAKFNSEFPKLNGK</sequence>
<accession>A0A2T9ZE09</accession>
<keyword evidence="3 6" id="KW-0805">Transcription regulation</keyword>
<comment type="caution">
    <text evidence="7">The sequence shown here is derived from an EMBL/GenBank/DDBJ whole genome shotgun (WGS) entry which is preliminary data.</text>
</comment>
<comment type="subcellular location">
    <subcellularLocation>
        <location evidence="1 6">Nucleus</location>
    </subcellularLocation>
</comment>
<dbReference type="STRING" id="133381.A0A2T9ZE09"/>
<proteinExistence type="inferred from homology"/>
<comment type="function">
    <text evidence="6">Component of the Mediator complex, a coactivator involved in the regulated transcription of nearly all RNA polymerase II-dependent genes. Mediator functions as a bridge to convey information from gene-specific regulatory proteins to the basal RNA polymerase II transcription machinery. Mediator is recruited to promoters by direct interactions with regulatory proteins and serves as a scaffold for the assembly of a functional preinitiation complex with RNA polymerase II and the general transcription factors.</text>
</comment>
<dbReference type="GO" id="GO:0016592">
    <property type="term" value="C:mediator complex"/>
    <property type="evidence" value="ECO:0007669"/>
    <property type="project" value="InterPro"/>
</dbReference>
<dbReference type="GO" id="GO:0006357">
    <property type="term" value="P:regulation of transcription by RNA polymerase II"/>
    <property type="evidence" value="ECO:0007669"/>
    <property type="project" value="InterPro"/>
</dbReference>
<keyword evidence="8" id="KW-1185">Reference proteome</keyword>
<dbReference type="GO" id="GO:0003712">
    <property type="term" value="F:transcription coregulator activity"/>
    <property type="evidence" value="ECO:0007669"/>
    <property type="project" value="InterPro"/>
</dbReference>
<organism evidence="7 8">
    <name type="scientific">Smittium megazygosporum</name>
    <dbReference type="NCBI Taxonomy" id="133381"/>
    <lineage>
        <taxon>Eukaryota</taxon>
        <taxon>Fungi</taxon>
        <taxon>Fungi incertae sedis</taxon>
        <taxon>Zoopagomycota</taxon>
        <taxon>Kickxellomycotina</taxon>
        <taxon>Harpellomycetes</taxon>
        <taxon>Harpellales</taxon>
        <taxon>Legeriomycetaceae</taxon>
        <taxon>Smittium</taxon>
    </lineage>
</organism>